<keyword evidence="3 4" id="KW-0326">Glycosidase</keyword>
<evidence type="ECO:0000313" key="6">
    <source>
        <dbReference type="Proteomes" id="UP000477311"/>
    </source>
</evidence>
<dbReference type="GO" id="GO:0005975">
    <property type="term" value="P:carbohydrate metabolic process"/>
    <property type="evidence" value="ECO:0007669"/>
    <property type="project" value="InterPro"/>
</dbReference>
<dbReference type="AlphaFoldDB" id="A0A6M1RSQ6"/>
<protein>
    <recommendedName>
        <fullName evidence="7">Glycoside hydrolase</fullName>
    </recommendedName>
</protein>
<comment type="caution">
    <text evidence="5">The sequence shown here is derived from an EMBL/GenBank/DDBJ whole genome shotgun (WGS) entry which is preliminary data.</text>
</comment>
<dbReference type="GO" id="GO:0004650">
    <property type="term" value="F:polygalacturonase activity"/>
    <property type="evidence" value="ECO:0007669"/>
    <property type="project" value="InterPro"/>
</dbReference>
<gene>
    <name evidence="5" type="ORF">G4L39_13590</name>
</gene>
<dbReference type="InterPro" id="IPR051801">
    <property type="entry name" value="GH28_Enzymes"/>
</dbReference>
<dbReference type="SUPFAM" id="SSF51126">
    <property type="entry name" value="Pectin lyase-like"/>
    <property type="match status" value="1"/>
</dbReference>
<accession>A0A6M1RSQ6</accession>
<organism evidence="5 6">
    <name type="scientific">Limisphaera ngatamarikiensis</name>
    <dbReference type="NCBI Taxonomy" id="1324935"/>
    <lineage>
        <taxon>Bacteria</taxon>
        <taxon>Pseudomonadati</taxon>
        <taxon>Verrucomicrobiota</taxon>
        <taxon>Verrucomicrobiia</taxon>
        <taxon>Limisphaerales</taxon>
        <taxon>Limisphaeraceae</taxon>
        <taxon>Limisphaera</taxon>
    </lineage>
</organism>
<dbReference type="Pfam" id="PF00295">
    <property type="entry name" value="Glyco_hydro_28"/>
    <property type="match status" value="1"/>
</dbReference>
<reference evidence="5 6" key="1">
    <citation type="submission" date="2020-02" db="EMBL/GenBank/DDBJ databases">
        <title>Draft genome sequence of Limisphaera ngatamarikiensis NGM72.4T, a thermophilic Verrucomicrobia grouped in subdivision 3.</title>
        <authorList>
            <person name="Carere C.R."/>
            <person name="Steen J."/>
            <person name="Hugenholtz P."/>
            <person name="Stott M.B."/>
        </authorList>
    </citation>
    <scope>NUCLEOTIDE SEQUENCE [LARGE SCALE GENOMIC DNA]</scope>
    <source>
        <strain evidence="5 6">NGM72.4</strain>
    </source>
</reference>
<dbReference type="PANTHER" id="PTHR31339:SF9">
    <property type="entry name" value="PLASMIN AND FIBRONECTIN-BINDING PROTEIN A"/>
    <property type="match status" value="1"/>
</dbReference>
<dbReference type="Proteomes" id="UP000477311">
    <property type="component" value="Unassembled WGS sequence"/>
</dbReference>
<evidence type="ECO:0000313" key="5">
    <source>
        <dbReference type="EMBL" id="NGO40417.1"/>
    </source>
</evidence>
<dbReference type="Gene3D" id="2.160.20.10">
    <property type="entry name" value="Single-stranded right-handed beta-helix, Pectin lyase-like"/>
    <property type="match status" value="1"/>
</dbReference>
<evidence type="ECO:0000256" key="3">
    <source>
        <dbReference type="ARBA" id="ARBA00023295"/>
    </source>
</evidence>
<evidence type="ECO:0000256" key="2">
    <source>
        <dbReference type="ARBA" id="ARBA00022801"/>
    </source>
</evidence>
<dbReference type="InterPro" id="IPR012334">
    <property type="entry name" value="Pectin_lyas_fold"/>
</dbReference>
<proteinExistence type="inferred from homology"/>
<sequence length="436" mass="47951">MGVDTGPIQKAMDTAAAQGGGVVIIPAGRYLTGTLHLRDNLTVVLENGACLVGVTNLDLYAAPVPPAHMPEARWGKWHRGLIVGQGVTNVTLAGPGRIDGNRVFDPTGEERMRGPHTLVFVNCRRLTIRDLEIVDSANYAIFFLVSDEVDIQRVKIRGGWDGVHFRGSPERWCRDVRILDCQMYTGDDSIAGRYWDRTLIQNCVLNSSCNPVRIIGPVRRLIIQQCLVFGPGLEPHRTSQRFNTLAGINLQPGAWDATQGLTDDVLISDVTMHQVAAPVHISMKPGNSAGTIRIQRLNATGVYRAALSAESWAEAPITNLVLRDLTVEYTGGERAVLPLPSVKAPGVDVRPLPTWGLYARNVQKLELDNVRLRWERPDTRPAILLEMVGEAWFDQVSVRLAPGATPPLVTNQVGKVYLRHTDLTEPFRLLPEGSKP</sequence>
<evidence type="ECO:0008006" key="7">
    <source>
        <dbReference type="Google" id="ProtNLM"/>
    </source>
</evidence>
<dbReference type="EMBL" id="JAAKYA010000089">
    <property type="protein sequence ID" value="NGO40417.1"/>
    <property type="molecule type" value="Genomic_DNA"/>
</dbReference>
<comment type="similarity">
    <text evidence="1 4">Belongs to the glycosyl hydrolase 28 family.</text>
</comment>
<dbReference type="InterPro" id="IPR000743">
    <property type="entry name" value="Glyco_hydro_28"/>
</dbReference>
<dbReference type="InterPro" id="IPR011050">
    <property type="entry name" value="Pectin_lyase_fold/virulence"/>
</dbReference>
<name>A0A6M1RSQ6_9BACT</name>
<evidence type="ECO:0000256" key="1">
    <source>
        <dbReference type="ARBA" id="ARBA00008834"/>
    </source>
</evidence>
<dbReference type="PANTHER" id="PTHR31339">
    <property type="entry name" value="PECTIN LYASE-RELATED"/>
    <property type="match status" value="1"/>
</dbReference>
<keyword evidence="6" id="KW-1185">Reference proteome</keyword>
<keyword evidence="2 4" id="KW-0378">Hydrolase</keyword>
<evidence type="ECO:0000256" key="4">
    <source>
        <dbReference type="RuleBase" id="RU361169"/>
    </source>
</evidence>